<keyword evidence="2" id="KW-1185">Reference proteome</keyword>
<organism evidence="1 2">
    <name type="scientific">Acinetobacter gandensis</name>
    <dbReference type="NCBI Taxonomy" id="1443941"/>
    <lineage>
        <taxon>Bacteria</taxon>
        <taxon>Pseudomonadati</taxon>
        <taxon>Pseudomonadota</taxon>
        <taxon>Gammaproteobacteria</taxon>
        <taxon>Moraxellales</taxon>
        <taxon>Moraxellaceae</taxon>
        <taxon>Acinetobacter</taxon>
    </lineage>
</organism>
<gene>
    <name evidence="1" type="ORF">A9J31_10725</name>
</gene>
<name>A0A1A7R7C4_9GAMM</name>
<dbReference type="OrthoDB" id="6683372at2"/>
<comment type="caution">
    <text evidence="1">The sequence shown here is derived from an EMBL/GenBank/DDBJ whole genome shotgun (WGS) entry which is preliminary data.</text>
</comment>
<evidence type="ECO:0000313" key="1">
    <source>
        <dbReference type="EMBL" id="OBX27374.1"/>
    </source>
</evidence>
<dbReference type="EMBL" id="LZDS01000030">
    <property type="protein sequence ID" value="OBX27374.1"/>
    <property type="molecule type" value="Genomic_DNA"/>
</dbReference>
<evidence type="ECO:0000313" key="2">
    <source>
        <dbReference type="Proteomes" id="UP000185753"/>
    </source>
</evidence>
<dbReference type="Proteomes" id="UP000185753">
    <property type="component" value="Unassembled WGS sequence"/>
</dbReference>
<dbReference type="AlphaFoldDB" id="A0A1A7R7C4"/>
<protein>
    <submittedName>
        <fullName evidence="1">Uncharacterized protein</fullName>
    </submittedName>
</protein>
<dbReference type="RefSeq" id="WP_067767770.1">
    <property type="nucleotide sequence ID" value="NZ_LZDS01000030.1"/>
</dbReference>
<reference evidence="2" key="1">
    <citation type="submission" date="2016-06" db="EMBL/GenBank/DDBJ databases">
        <authorList>
            <person name="Radolfova-Krizova L."/>
            <person name="Nemec A."/>
        </authorList>
    </citation>
    <scope>NUCLEOTIDE SEQUENCE [LARGE SCALE GENOMIC DNA]</scope>
    <source>
        <strain evidence="2">ANC 4275</strain>
    </source>
</reference>
<accession>A0A1A7R7C4</accession>
<proteinExistence type="predicted"/>
<sequence>MRKRLFIVRTPLQLFNAYEAMQRFSVEGEVNDLLIVYGAIRDYDMMQNMLKICDGWSRIIYQPFMGWKKKLYAFQLKKHFSVRNQYDDLFTGMIHHIPLHLMNSLTIKNYWLIDDGNETRMIVDHLNKGSYYRKDRSQPLLGIKQNPEVLRKIQLFTLYEDLVTEHKVTINDYRIFKKRASKLKTKAGYDLVIGSNLVGTYIKSEVEYLNILKSLKQQLAHRHVYYAPHRYLSENIIQAIERMGFQILKYDTILELFQYEQGWCFENYYSIRSTAIDTLAQLYAAQGVFIRLDELHFVSHAKWQECNEIWNTAQHVISLETIERALN</sequence>